<evidence type="ECO:0000256" key="12">
    <source>
        <dbReference type="ARBA" id="ARBA00023316"/>
    </source>
</evidence>
<keyword evidence="20" id="KW-1185">Reference proteome</keyword>
<keyword evidence="7 14" id="KW-0547">Nucleotide-binding</keyword>
<evidence type="ECO:0000256" key="1">
    <source>
        <dbReference type="ARBA" id="ARBA00004496"/>
    </source>
</evidence>
<evidence type="ECO:0000256" key="3">
    <source>
        <dbReference type="ARBA" id="ARBA00012211"/>
    </source>
</evidence>
<dbReference type="SUPFAM" id="SSF51984">
    <property type="entry name" value="MurCD N-terminal domain"/>
    <property type="match status" value="1"/>
</dbReference>
<organism evidence="19 20">
    <name type="scientific">Clostridium saudiense</name>
    <dbReference type="NCBI Taxonomy" id="1414720"/>
    <lineage>
        <taxon>Bacteria</taxon>
        <taxon>Bacillati</taxon>
        <taxon>Bacillota</taxon>
        <taxon>Clostridia</taxon>
        <taxon>Eubacteriales</taxon>
        <taxon>Clostridiaceae</taxon>
        <taxon>Clostridium</taxon>
    </lineage>
</organism>
<comment type="pathway">
    <text evidence="2 14">Cell wall biogenesis; peptidoglycan biosynthesis.</text>
</comment>
<dbReference type="Pfam" id="PF08245">
    <property type="entry name" value="Mur_ligase_M"/>
    <property type="match status" value="1"/>
</dbReference>
<keyword evidence="10 14" id="KW-0573">Peptidoglycan synthesis</keyword>
<feature type="domain" description="Mur ligase C-terminal" evidence="17">
    <location>
        <begin position="318"/>
        <end position="446"/>
    </location>
</feature>
<protein>
    <recommendedName>
        <fullName evidence="3 14">UDP-N-acetylmuramate--L-alanine ligase</fullName>
        <ecNumber evidence="3 14">6.3.2.8</ecNumber>
    </recommendedName>
    <alternativeName>
        <fullName evidence="14">UDP-N-acetylmuramoyl-L-alanine synthetase</fullName>
    </alternativeName>
</protein>
<evidence type="ECO:0000256" key="8">
    <source>
        <dbReference type="ARBA" id="ARBA00022840"/>
    </source>
</evidence>
<gene>
    <name evidence="14" type="primary">murC</name>
    <name evidence="19" type="ORF">H6A19_09265</name>
</gene>
<comment type="caution">
    <text evidence="19">The sequence shown here is derived from an EMBL/GenBank/DDBJ whole genome shotgun (WGS) entry which is preliminary data.</text>
</comment>
<evidence type="ECO:0000256" key="13">
    <source>
        <dbReference type="ARBA" id="ARBA00047833"/>
    </source>
</evidence>
<dbReference type="RefSeq" id="WP_148323337.1">
    <property type="nucleotide sequence ID" value="NZ_JACJLL010000049.1"/>
</dbReference>
<keyword evidence="15" id="KW-1133">Transmembrane helix</keyword>
<evidence type="ECO:0000256" key="6">
    <source>
        <dbReference type="ARBA" id="ARBA00022618"/>
    </source>
</evidence>
<evidence type="ECO:0000256" key="2">
    <source>
        <dbReference type="ARBA" id="ARBA00004752"/>
    </source>
</evidence>
<evidence type="ECO:0000256" key="9">
    <source>
        <dbReference type="ARBA" id="ARBA00022960"/>
    </source>
</evidence>
<evidence type="ECO:0000313" key="19">
    <source>
        <dbReference type="EMBL" id="MBM6819520.1"/>
    </source>
</evidence>
<dbReference type="EMBL" id="JACJLL010000049">
    <property type="protein sequence ID" value="MBM6819520.1"/>
    <property type="molecule type" value="Genomic_DNA"/>
</dbReference>
<evidence type="ECO:0000259" key="18">
    <source>
        <dbReference type="Pfam" id="PF08245"/>
    </source>
</evidence>
<keyword evidence="6 14" id="KW-0132">Cell division</keyword>
<dbReference type="Pfam" id="PF01225">
    <property type="entry name" value="Mur_ligase"/>
    <property type="match status" value="1"/>
</dbReference>
<reference evidence="19 20" key="1">
    <citation type="journal article" date="2021" name="Sci. Rep.">
        <title>The distribution of antibiotic resistance genes in chicken gut microbiota commensals.</title>
        <authorList>
            <person name="Juricova H."/>
            <person name="Matiasovicova J."/>
            <person name="Kubasova T."/>
            <person name="Cejkova D."/>
            <person name="Rychlik I."/>
        </authorList>
    </citation>
    <scope>NUCLEOTIDE SEQUENCE [LARGE SCALE GENOMIC DNA]</scope>
    <source>
        <strain evidence="19 20">An435</strain>
    </source>
</reference>
<accession>A0ABS2FG32</accession>
<evidence type="ECO:0000259" key="16">
    <source>
        <dbReference type="Pfam" id="PF01225"/>
    </source>
</evidence>
<dbReference type="InterPro" id="IPR000713">
    <property type="entry name" value="Mur_ligase_N"/>
</dbReference>
<dbReference type="Gene3D" id="3.90.190.20">
    <property type="entry name" value="Mur ligase, C-terminal domain"/>
    <property type="match status" value="1"/>
</dbReference>
<evidence type="ECO:0000256" key="14">
    <source>
        <dbReference type="HAMAP-Rule" id="MF_00046"/>
    </source>
</evidence>
<keyword evidence="15" id="KW-0812">Transmembrane</keyword>
<dbReference type="Gene3D" id="3.40.1190.10">
    <property type="entry name" value="Mur-like, catalytic domain"/>
    <property type="match status" value="1"/>
</dbReference>
<dbReference type="PANTHER" id="PTHR43445:SF3">
    <property type="entry name" value="UDP-N-ACETYLMURAMATE--L-ALANINE LIGASE"/>
    <property type="match status" value="1"/>
</dbReference>
<feature type="transmembrane region" description="Helical" evidence="15">
    <location>
        <begin position="12"/>
        <end position="31"/>
    </location>
</feature>
<comment type="function">
    <text evidence="14">Cell wall formation.</text>
</comment>
<keyword evidence="4 14" id="KW-0963">Cytoplasm</keyword>
<evidence type="ECO:0000256" key="5">
    <source>
        <dbReference type="ARBA" id="ARBA00022598"/>
    </source>
</evidence>
<keyword evidence="9 14" id="KW-0133">Cell shape</keyword>
<feature type="domain" description="Mur ligase central" evidence="18">
    <location>
        <begin position="116"/>
        <end position="293"/>
    </location>
</feature>
<name>A0ABS2FG32_9CLOT</name>
<dbReference type="PANTHER" id="PTHR43445">
    <property type="entry name" value="UDP-N-ACETYLMURAMATE--L-ALANINE LIGASE-RELATED"/>
    <property type="match status" value="1"/>
</dbReference>
<dbReference type="Gene3D" id="3.40.50.720">
    <property type="entry name" value="NAD(P)-binding Rossmann-like Domain"/>
    <property type="match status" value="1"/>
</dbReference>
<dbReference type="EC" id="6.3.2.8" evidence="3 14"/>
<dbReference type="SUPFAM" id="SSF53623">
    <property type="entry name" value="MurD-like peptide ligases, catalytic domain"/>
    <property type="match status" value="1"/>
</dbReference>
<keyword evidence="5 14" id="KW-0436">Ligase</keyword>
<evidence type="ECO:0000259" key="17">
    <source>
        <dbReference type="Pfam" id="PF02875"/>
    </source>
</evidence>
<dbReference type="NCBIfam" id="TIGR01082">
    <property type="entry name" value="murC"/>
    <property type="match status" value="1"/>
</dbReference>
<dbReference type="InterPro" id="IPR050061">
    <property type="entry name" value="MurCDEF_pg_biosynth"/>
</dbReference>
<dbReference type="Pfam" id="PF02875">
    <property type="entry name" value="Mur_ligase_C"/>
    <property type="match status" value="1"/>
</dbReference>
<dbReference type="InterPro" id="IPR036615">
    <property type="entry name" value="Mur_ligase_C_dom_sf"/>
</dbReference>
<dbReference type="GO" id="GO:0008763">
    <property type="term" value="F:UDP-N-acetylmuramate-L-alanine ligase activity"/>
    <property type="evidence" value="ECO:0007669"/>
    <property type="project" value="UniProtKB-EC"/>
</dbReference>
<evidence type="ECO:0000256" key="4">
    <source>
        <dbReference type="ARBA" id="ARBA00022490"/>
    </source>
</evidence>
<keyword evidence="12 14" id="KW-0961">Cell wall biogenesis/degradation</keyword>
<dbReference type="InterPro" id="IPR005758">
    <property type="entry name" value="UDP-N-AcMur_Ala_ligase_MurC"/>
</dbReference>
<dbReference type="InterPro" id="IPR013221">
    <property type="entry name" value="Mur_ligase_cen"/>
</dbReference>
<keyword evidence="8 14" id="KW-0067">ATP-binding</keyword>
<evidence type="ECO:0000256" key="7">
    <source>
        <dbReference type="ARBA" id="ARBA00022741"/>
    </source>
</evidence>
<dbReference type="HAMAP" id="MF_00046">
    <property type="entry name" value="MurC"/>
    <property type="match status" value="1"/>
</dbReference>
<evidence type="ECO:0000256" key="15">
    <source>
        <dbReference type="SAM" id="Phobius"/>
    </source>
</evidence>
<evidence type="ECO:0000313" key="20">
    <source>
        <dbReference type="Proteomes" id="UP000767334"/>
    </source>
</evidence>
<comment type="catalytic activity">
    <reaction evidence="13 14">
        <text>UDP-N-acetyl-alpha-D-muramate + L-alanine + ATP = UDP-N-acetyl-alpha-D-muramoyl-L-alanine + ADP + phosphate + H(+)</text>
        <dbReference type="Rhea" id="RHEA:23372"/>
        <dbReference type="ChEBI" id="CHEBI:15378"/>
        <dbReference type="ChEBI" id="CHEBI:30616"/>
        <dbReference type="ChEBI" id="CHEBI:43474"/>
        <dbReference type="ChEBI" id="CHEBI:57972"/>
        <dbReference type="ChEBI" id="CHEBI:70757"/>
        <dbReference type="ChEBI" id="CHEBI:83898"/>
        <dbReference type="ChEBI" id="CHEBI:456216"/>
        <dbReference type="EC" id="6.3.2.8"/>
    </reaction>
</comment>
<evidence type="ECO:0000256" key="10">
    <source>
        <dbReference type="ARBA" id="ARBA00022984"/>
    </source>
</evidence>
<dbReference type="InterPro" id="IPR036565">
    <property type="entry name" value="Mur-like_cat_sf"/>
</dbReference>
<evidence type="ECO:0000256" key="11">
    <source>
        <dbReference type="ARBA" id="ARBA00023306"/>
    </source>
</evidence>
<comment type="similarity">
    <text evidence="14">Belongs to the MurCDEF family.</text>
</comment>
<keyword evidence="11 14" id="KW-0131">Cell cycle</keyword>
<dbReference type="SUPFAM" id="SSF53244">
    <property type="entry name" value="MurD-like peptide ligases, peptide-binding domain"/>
    <property type="match status" value="1"/>
</dbReference>
<keyword evidence="15" id="KW-0472">Membrane</keyword>
<feature type="domain" description="Mur ligase N-terminal catalytic" evidence="16">
    <location>
        <begin position="12"/>
        <end position="110"/>
    </location>
</feature>
<dbReference type="InterPro" id="IPR004101">
    <property type="entry name" value="Mur_ligase_C"/>
</dbReference>
<dbReference type="Proteomes" id="UP000767334">
    <property type="component" value="Unassembled WGS sequence"/>
</dbReference>
<feature type="binding site" evidence="14">
    <location>
        <begin position="118"/>
        <end position="124"/>
    </location>
    <ligand>
        <name>ATP</name>
        <dbReference type="ChEBI" id="CHEBI:30616"/>
    </ligand>
</feature>
<proteinExistence type="inferred from homology"/>
<comment type="subcellular location">
    <subcellularLocation>
        <location evidence="1 14">Cytoplasm</location>
    </subcellularLocation>
</comment>
<sequence length="462" mass="50781">MSFDLNSSKNRKVHFIGIGGVSMSGLAAVLLTKGYKVSGSDAKESEVLNKLRESGAEIYIGHKGENLKNVDLVVYTAAIASTNPEIIEAKNKNIELMDRAEFLGYIMKGHKYNVAVAGTHGKTTTTSMLSHITLNANLDPTILVGGDVDAIHGNYKIGESEYFVTEACEYKASFLKFYPYIGIILNIDADHLDYYRDINHIEDTFKKFSDLIPSDGYLVGCAEDPRVLEVINYAKCNTISYGFTKGDVTATNISFNNKGCATFTVCKDGENLFDVTLNTTGKHNILNALATICTSLILNIPTEAIINGLAECKGAHKRFEYKGEFNGTTIIDDYAHHPVEIKATLDTAKLIEHDKTYCVFQPHTYTRTKTLFDEFTTCFSSADELILMDIYAAREKDTGLVSSNELGDAIRKTGLNCINLHSHEEVADYLASKAQPKDLILTVGAGDVVKVGDILLNRAKEK</sequence>